<feature type="transmembrane region" description="Helical" evidence="11">
    <location>
        <begin position="37"/>
        <end position="68"/>
    </location>
</feature>
<dbReference type="Pfam" id="PF03062">
    <property type="entry name" value="MBOAT"/>
    <property type="match status" value="1"/>
</dbReference>
<dbReference type="GO" id="GO:0016020">
    <property type="term" value="C:membrane"/>
    <property type="evidence" value="ECO:0007669"/>
    <property type="project" value="UniProtKB-SubCell"/>
</dbReference>
<evidence type="ECO:0000313" key="12">
    <source>
        <dbReference type="EMBL" id="KAJ8913222.1"/>
    </source>
</evidence>
<feature type="transmembrane region" description="Helical" evidence="11">
    <location>
        <begin position="198"/>
        <end position="216"/>
    </location>
</feature>
<organism evidence="12 13">
    <name type="scientific">Exocentrus adspersus</name>
    <dbReference type="NCBI Taxonomy" id="1586481"/>
    <lineage>
        <taxon>Eukaryota</taxon>
        <taxon>Metazoa</taxon>
        <taxon>Ecdysozoa</taxon>
        <taxon>Arthropoda</taxon>
        <taxon>Hexapoda</taxon>
        <taxon>Insecta</taxon>
        <taxon>Pterygota</taxon>
        <taxon>Neoptera</taxon>
        <taxon>Endopterygota</taxon>
        <taxon>Coleoptera</taxon>
        <taxon>Polyphaga</taxon>
        <taxon>Cucujiformia</taxon>
        <taxon>Chrysomeloidea</taxon>
        <taxon>Cerambycidae</taxon>
        <taxon>Lamiinae</taxon>
        <taxon>Acanthocinini</taxon>
        <taxon>Exocentrus</taxon>
    </lineage>
</organism>
<comment type="pathway">
    <text evidence="2">Lipid metabolism; phospholipid metabolism.</text>
</comment>
<keyword evidence="5 11" id="KW-0812">Transmembrane</keyword>
<evidence type="ECO:0000256" key="4">
    <source>
        <dbReference type="ARBA" id="ARBA00022679"/>
    </source>
</evidence>
<feature type="transmembrane region" description="Helical" evidence="11">
    <location>
        <begin position="433"/>
        <end position="453"/>
    </location>
</feature>
<evidence type="ECO:0000256" key="3">
    <source>
        <dbReference type="ARBA" id="ARBA00010323"/>
    </source>
</evidence>
<name>A0AAV8VGW4_9CUCU</name>
<feature type="transmembrane region" description="Helical" evidence="11">
    <location>
        <begin position="249"/>
        <end position="271"/>
    </location>
</feature>
<evidence type="ECO:0000256" key="8">
    <source>
        <dbReference type="ARBA" id="ARBA00023315"/>
    </source>
</evidence>
<evidence type="ECO:0000256" key="7">
    <source>
        <dbReference type="ARBA" id="ARBA00023136"/>
    </source>
</evidence>
<dbReference type="EMBL" id="JANEYG010000099">
    <property type="protein sequence ID" value="KAJ8913222.1"/>
    <property type="molecule type" value="Genomic_DNA"/>
</dbReference>
<keyword evidence="8" id="KW-0012">Acyltransferase</keyword>
<evidence type="ECO:0000256" key="9">
    <source>
        <dbReference type="ARBA" id="ARBA00025707"/>
    </source>
</evidence>
<sequence length="479" mass="56873">MIVEDLIYLSLLLFSMGFGVYYRTIENPDSKKKIGALVGFFIVFIVSGFHSLHVLISTFVNACIILYTDKRKCHIYSFLFSFLYLFFFRTTIYFGIPYPPSHTNLIQMMLTLKIIGIAFEVNASFVSKKKKDTANKTEEERLQDELCNIDVQFLDVFYYIYNYCGVLTGPYFRYRTFLDHLYKPYHEYDDYKTAMLKILYLVPLLGGIHVFTNYYWPISYVLTEEFESRSFLYRYWYIWPSFLIFRTRIYLGLILTEMVCIMGGLGVYPVLSKPRSGHGPTENFKTLKELTKPEDLKNIEYNYETIRCVNPYESDFTPTMREAMKHWNITIQYWLATYIYKRFPFKKLRTEVTMFMSAVWHGVYMGYYVCIATVPFALLYEDVWVKLLLKDNSGLPLKLSKLLLLFLKMQMFSYQATAFVLLEVRKIYNYYNSVYHCVPILYIGLYFLGKYLLKQKRLKEIKSGQEYDIGEEQVKPKVS</sequence>
<keyword evidence="4" id="KW-0808">Transferase</keyword>
<dbReference type="InterPro" id="IPR049941">
    <property type="entry name" value="LPLAT_7/PORCN-like"/>
</dbReference>
<keyword evidence="13" id="KW-1185">Reference proteome</keyword>
<dbReference type="InterPro" id="IPR004299">
    <property type="entry name" value="MBOAT_fam"/>
</dbReference>
<accession>A0AAV8VGW4</accession>
<comment type="pathway">
    <text evidence="9">Phospholipid metabolism.</text>
</comment>
<protein>
    <recommendedName>
        <fullName evidence="10">Lysophospholipid acyltransferase 7</fullName>
    </recommendedName>
</protein>
<dbReference type="AlphaFoldDB" id="A0AAV8VGW4"/>
<evidence type="ECO:0000313" key="13">
    <source>
        <dbReference type="Proteomes" id="UP001159042"/>
    </source>
</evidence>
<dbReference type="GO" id="GO:0006661">
    <property type="term" value="P:phosphatidylinositol biosynthetic process"/>
    <property type="evidence" value="ECO:0007669"/>
    <property type="project" value="TreeGrafter"/>
</dbReference>
<evidence type="ECO:0000256" key="5">
    <source>
        <dbReference type="ARBA" id="ARBA00022692"/>
    </source>
</evidence>
<dbReference type="GO" id="GO:0044233">
    <property type="term" value="C:mitochondria-associated endoplasmic reticulum membrane contact site"/>
    <property type="evidence" value="ECO:0007669"/>
    <property type="project" value="TreeGrafter"/>
</dbReference>
<keyword evidence="6 11" id="KW-1133">Transmembrane helix</keyword>
<feature type="transmembrane region" description="Helical" evidence="11">
    <location>
        <begin position="7"/>
        <end position="25"/>
    </location>
</feature>
<evidence type="ECO:0000256" key="6">
    <source>
        <dbReference type="ARBA" id="ARBA00022989"/>
    </source>
</evidence>
<feature type="transmembrane region" description="Helical" evidence="11">
    <location>
        <begin position="75"/>
        <end position="96"/>
    </location>
</feature>
<dbReference type="PANTHER" id="PTHR13906">
    <property type="entry name" value="PORCUPINE"/>
    <property type="match status" value="1"/>
</dbReference>
<dbReference type="Proteomes" id="UP001159042">
    <property type="component" value="Unassembled WGS sequence"/>
</dbReference>
<evidence type="ECO:0000256" key="1">
    <source>
        <dbReference type="ARBA" id="ARBA00004141"/>
    </source>
</evidence>
<evidence type="ECO:0000256" key="2">
    <source>
        <dbReference type="ARBA" id="ARBA00005074"/>
    </source>
</evidence>
<keyword evidence="7 11" id="KW-0472">Membrane</keyword>
<evidence type="ECO:0000256" key="11">
    <source>
        <dbReference type="SAM" id="Phobius"/>
    </source>
</evidence>
<comment type="similarity">
    <text evidence="3">Belongs to the membrane-bound acyltransferase family.</text>
</comment>
<comment type="caution">
    <text evidence="12">The sequence shown here is derived from an EMBL/GenBank/DDBJ whole genome shotgun (WGS) entry which is preliminary data.</text>
</comment>
<proteinExistence type="inferred from homology"/>
<dbReference type="GO" id="GO:0030258">
    <property type="term" value="P:lipid modification"/>
    <property type="evidence" value="ECO:0007669"/>
    <property type="project" value="TreeGrafter"/>
</dbReference>
<reference evidence="12 13" key="1">
    <citation type="journal article" date="2023" name="Insect Mol. Biol.">
        <title>Genome sequencing provides insights into the evolution of gene families encoding plant cell wall-degrading enzymes in longhorned beetles.</title>
        <authorList>
            <person name="Shin N.R."/>
            <person name="Okamura Y."/>
            <person name="Kirsch R."/>
            <person name="Pauchet Y."/>
        </authorList>
    </citation>
    <scope>NUCLEOTIDE SEQUENCE [LARGE SCALE GENOMIC DNA]</scope>
    <source>
        <strain evidence="12">EAD_L_NR</strain>
    </source>
</reference>
<comment type="subcellular location">
    <subcellularLocation>
        <location evidence="1">Membrane</location>
        <topology evidence="1">Multi-pass membrane protein</topology>
    </subcellularLocation>
</comment>
<dbReference type="PANTHER" id="PTHR13906:SF16">
    <property type="entry name" value="LYSOPHOSPHOLIPID ACYLTRANSFERASE 7"/>
    <property type="match status" value="1"/>
</dbReference>
<gene>
    <name evidence="12" type="ORF">NQ315_016165</name>
</gene>
<feature type="transmembrane region" description="Helical" evidence="11">
    <location>
        <begin position="363"/>
        <end position="381"/>
    </location>
</feature>
<feature type="transmembrane region" description="Helical" evidence="11">
    <location>
        <begin position="108"/>
        <end position="126"/>
    </location>
</feature>
<evidence type="ECO:0000256" key="10">
    <source>
        <dbReference type="ARBA" id="ARBA00093678"/>
    </source>
</evidence>
<dbReference type="GO" id="GO:0071617">
    <property type="term" value="F:lysophospholipid acyltransferase activity"/>
    <property type="evidence" value="ECO:0007669"/>
    <property type="project" value="TreeGrafter"/>
</dbReference>